<protein>
    <submittedName>
        <fullName evidence="2">Menaquinone-dependent protoporphyrinogen oxidase</fullName>
    </submittedName>
</protein>
<evidence type="ECO:0000313" key="2">
    <source>
        <dbReference type="EMBL" id="TDT17083.1"/>
    </source>
</evidence>
<proteinExistence type="predicted"/>
<dbReference type="GO" id="GO:0010181">
    <property type="term" value="F:FMN binding"/>
    <property type="evidence" value="ECO:0007669"/>
    <property type="project" value="TreeGrafter"/>
</dbReference>
<dbReference type="OrthoDB" id="129384at2"/>
<evidence type="ECO:0000313" key="3">
    <source>
        <dbReference type="Proteomes" id="UP000294558"/>
    </source>
</evidence>
<dbReference type="AlphaFoldDB" id="A0A4R7I3E0"/>
<name>A0A4R7I3E0_9ACTN</name>
<dbReference type="InterPro" id="IPR052200">
    <property type="entry name" value="Protoporphyrinogen_IX_DH"/>
</dbReference>
<sequence length="185" mass="20016">MKPARVLVVAASGHGTTAEVARHIGESIAAAGHAVDVRPVDETVHIDDYDLVVVGGAIRYDRWLRGATTFVRDHRSELASTTVAFFFTCLALSKPGAQSTRSADQYESRIRTIAPELDPLTVGRFAGAVAPARMNPLLRIAARAFLAVRGVAAGDHRDWDAIDAWTDHLTVTFAERSGRPRTETV</sequence>
<evidence type="ECO:0000259" key="1">
    <source>
        <dbReference type="Pfam" id="PF12724"/>
    </source>
</evidence>
<dbReference type="PANTHER" id="PTHR38030">
    <property type="entry name" value="PROTOPORPHYRINOGEN IX DEHYDROGENASE [MENAQUINONE]"/>
    <property type="match status" value="1"/>
</dbReference>
<dbReference type="PANTHER" id="PTHR38030:SF2">
    <property type="entry name" value="PROTOPORPHYRINOGEN IX DEHYDROGENASE [QUINONE]"/>
    <property type="match status" value="1"/>
</dbReference>
<gene>
    <name evidence="2" type="ORF">BDK89_2687</name>
</gene>
<dbReference type="Pfam" id="PF12724">
    <property type="entry name" value="Flavodoxin_5"/>
    <property type="match status" value="1"/>
</dbReference>
<comment type="caution">
    <text evidence="2">The sequence shown here is derived from an EMBL/GenBank/DDBJ whole genome shotgun (WGS) entry which is preliminary data.</text>
</comment>
<dbReference type="SUPFAM" id="SSF52218">
    <property type="entry name" value="Flavoproteins"/>
    <property type="match status" value="1"/>
</dbReference>
<dbReference type="GO" id="GO:0070819">
    <property type="term" value="F:menaquinone-dependent protoporphyrinogen oxidase activity"/>
    <property type="evidence" value="ECO:0007669"/>
    <property type="project" value="TreeGrafter"/>
</dbReference>
<dbReference type="InterPro" id="IPR029039">
    <property type="entry name" value="Flavoprotein-like_sf"/>
</dbReference>
<dbReference type="Proteomes" id="UP000294558">
    <property type="component" value="Unassembled WGS sequence"/>
</dbReference>
<feature type="domain" description="Flavodoxin" evidence="1">
    <location>
        <begin position="7"/>
        <end position="141"/>
    </location>
</feature>
<dbReference type="Gene3D" id="3.40.50.360">
    <property type="match status" value="1"/>
</dbReference>
<dbReference type="RefSeq" id="WP_133869391.1">
    <property type="nucleotide sequence ID" value="NZ_SOAU01000001.1"/>
</dbReference>
<accession>A0A4R7I3E0</accession>
<dbReference type="GO" id="GO:0006783">
    <property type="term" value="P:heme biosynthetic process"/>
    <property type="evidence" value="ECO:0007669"/>
    <property type="project" value="TreeGrafter"/>
</dbReference>
<dbReference type="CDD" id="cd00133">
    <property type="entry name" value="PTS_IIB"/>
    <property type="match status" value="1"/>
</dbReference>
<dbReference type="InterPro" id="IPR026816">
    <property type="entry name" value="Flavodoxin_dom"/>
</dbReference>
<reference evidence="2 3" key="1">
    <citation type="submission" date="2019-03" db="EMBL/GenBank/DDBJ databases">
        <title>Sequencing the genomes of 1000 actinobacteria strains.</title>
        <authorList>
            <person name="Klenk H.-P."/>
        </authorList>
    </citation>
    <scope>NUCLEOTIDE SEQUENCE [LARGE SCALE GENOMIC DNA]</scope>
    <source>
        <strain evidence="2 3">DSM 18936</strain>
    </source>
</reference>
<keyword evidence="3" id="KW-1185">Reference proteome</keyword>
<dbReference type="EMBL" id="SOAU01000001">
    <property type="protein sequence ID" value="TDT17083.1"/>
    <property type="molecule type" value="Genomic_DNA"/>
</dbReference>
<organism evidence="2 3">
    <name type="scientific">Ilumatobacter fluminis</name>
    <dbReference type="NCBI Taxonomy" id="467091"/>
    <lineage>
        <taxon>Bacteria</taxon>
        <taxon>Bacillati</taxon>
        <taxon>Actinomycetota</taxon>
        <taxon>Acidimicrobiia</taxon>
        <taxon>Acidimicrobiales</taxon>
        <taxon>Ilumatobacteraceae</taxon>
        <taxon>Ilumatobacter</taxon>
    </lineage>
</organism>